<keyword evidence="4" id="KW-0804">Transcription</keyword>
<dbReference type="InterPro" id="IPR047265">
    <property type="entry name" value="PIF1-like_bHLH"/>
</dbReference>
<evidence type="ECO:0000256" key="6">
    <source>
        <dbReference type="SAM" id="MobiDB-lite"/>
    </source>
</evidence>
<feature type="domain" description="BHLH" evidence="7">
    <location>
        <begin position="235"/>
        <end position="284"/>
    </location>
</feature>
<keyword evidence="3" id="KW-0238">DNA-binding</keyword>
<reference evidence="8" key="1">
    <citation type="journal article" date="2023" name="Plant Biotechnol. J.">
        <title>Chromosome-level wild Hevea brasiliensis genome provides new tools for genomic-assisted breeding and valuable loci to elevate rubber yield.</title>
        <authorList>
            <person name="Cheng H."/>
            <person name="Song X."/>
            <person name="Hu Y."/>
            <person name="Wu T."/>
            <person name="Yang Q."/>
            <person name="An Z."/>
            <person name="Feng S."/>
            <person name="Deng Z."/>
            <person name="Wu W."/>
            <person name="Zeng X."/>
            <person name="Tu M."/>
            <person name="Wang X."/>
            <person name="Huang H."/>
        </authorList>
    </citation>
    <scope>NUCLEOTIDE SEQUENCE</scope>
    <source>
        <strain evidence="8">MT/VB/25A 57/8</strain>
    </source>
</reference>
<dbReference type="PANTHER" id="PTHR45855">
    <property type="entry name" value="TRANSCRIPTION FACTOR PIF1-RELATED"/>
    <property type="match status" value="1"/>
</dbReference>
<feature type="region of interest" description="Disordered" evidence="6">
    <location>
        <begin position="99"/>
        <end position="173"/>
    </location>
</feature>
<proteinExistence type="predicted"/>
<keyword evidence="9" id="KW-1185">Reference proteome</keyword>
<protein>
    <recommendedName>
        <fullName evidence="7">BHLH domain-containing protein</fullName>
    </recommendedName>
</protein>
<comment type="caution">
    <text evidence="8">The sequence shown here is derived from an EMBL/GenBank/DDBJ whole genome shotgun (WGS) entry which is preliminary data.</text>
</comment>
<evidence type="ECO:0000259" key="7">
    <source>
        <dbReference type="PROSITE" id="PS50888"/>
    </source>
</evidence>
<dbReference type="InterPro" id="IPR011598">
    <property type="entry name" value="bHLH_dom"/>
</dbReference>
<dbReference type="SMART" id="SM00353">
    <property type="entry name" value="HLH"/>
    <property type="match status" value="1"/>
</dbReference>
<dbReference type="PROSITE" id="PS50888">
    <property type="entry name" value="BHLH"/>
    <property type="match status" value="1"/>
</dbReference>
<dbReference type="EMBL" id="JARPOI010000017">
    <property type="protein sequence ID" value="KAJ9140516.1"/>
    <property type="molecule type" value="Genomic_DNA"/>
</dbReference>
<accession>A0ABQ9KJE3</accession>
<dbReference type="CDD" id="cd11445">
    <property type="entry name" value="bHLH_AtPIF_like"/>
    <property type="match status" value="1"/>
</dbReference>
<dbReference type="Proteomes" id="UP001174677">
    <property type="component" value="Chromosome 17"/>
</dbReference>
<evidence type="ECO:0000256" key="4">
    <source>
        <dbReference type="ARBA" id="ARBA00023163"/>
    </source>
</evidence>
<evidence type="ECO:0000256" key="1">
    <source>
        <dbReference type="ARBA" id="ARBA00004123"/>
    </source>
</evidence>
<feature type="region of interest" description="Disordered" evidence="6">
    <location>
        <begin position="10"/>
        <end position="39"/>
    </location>
</feature>
<keyword evidence="2" id="KW-0805">Transcription regulation</keyword>
<name>A0ABQ9KJE3_HEVBR</name>
<dbReference type="Gene3D" id="4.10.280.10">
    <property type="entry name" value="Helix-loop-helix DNA-binding domain"/>
    <property type="match status" value="1"/>
</dbReference>
<dbReference type="PANTHER" id="PTHR45855:SF12">
    <property type="entry name" value="TRANSCRIPTION FACTOR PIF7-LIKE ISOFORM X1"/>
    <property type="match status" value="1"/>
</dbReference>
<organism evidence="8 9">
    <name type="scientific">Hevea brasiliensis</name>
    <name type="common">Para rubber tree</name>
    <name type="synonym">Siphonia brasiliensis</name>
    <dbReference type="NCBI Taxonomy" id="3981"/>
    <lineage>
        <taxon>Eukaryota</taxon>
        <taxon>Viridiplantae</taxon>
        <taxon>Streptophyta</taxon>
        <taxon>Embryophyta</taxon>
        <taxon>Tracheophyta</taxon>
        <taxon>Spermatophyta</taxon>
        <taxon>Magnoliopsida</taxon>
        <taxon>eudicotyledons</taxon>
        <taxon>Gunneridae</taxon>
        <taxon>Pentapetalae</taxon>
        <taxon>rosids</taxon>
        <taxon>fabids</taxon>
        <taxon>Malpighiales</taxon>
        <taxon>Euphorbiaceae</taxon>
        <taxon>Crotonoideae</taxon>
        <taxon>Micrandreae</taxon>
        <taxon>Hevea</taxon>
    </lineage>
</organism>
<evidence type="ECO:0000256" key="2">
    <source>
        <dbReference type="ARBA" id="ARBA00023015"/>
    </source>
</evidence>
<comment type="subcellular location">
    <subcellularLocation>
        <location evidence="1">Nucleus</location>
    </subcellularLocation>
</comment>
<evidence type="ECO:0000313" key="8">
    <source>
        <dbReference type="EMBL" id="KAJ9140516.1"/>
    </source>
</evidence>
<dbReference type="SUPFAM" id="SSF47459">
    <property type="entry name" value="HLH, helix-loop-helix DNA-binding domain"/>
    <property type="match status" value="1"/>
</dbReference>
<dbReference type="InterPro" id="IPR031066">
    <property type="entry name" value="bHLH_ALC-like_plant"/>
</dbReference>
<keyword evidence="5" id="KW-0539">Nucleus</keyword>
<feature type="compositionally biased region" description="Polar residues" evidence="6">
    <location>
        <begin position="100"/>
        <end position="112"/>
    </location>
</feature>
<feature type="region of interest" description="Disordered" evidence="6">
    <location>
        <begin position="188"/>
        <end position="250"/>
    </location>
</feature>
<gene>
    <name evidence="8" type="ORF">P3X46_031155</name>
</gene>
<evidence type="ECO:0000313" key="9">
    <source>
        <dbReference type="Proteomes" id="UP001174677"/>
    </source>
</evidence>
<evidence type="ECO:0000256" key="5">
    <source>
        <dbReference type="ARBA" id="ARBA00023242"/>
    </source>
</evidence>
<evidence type="ECO:0000256" key="3">
    <source>
        <dbReference type="ARBA" id="ARBA00023125"/>
    </source>
</evidence>
<dbReference type="Pfam" id="PF00010">
    <property type="entry name" value="HLH"/>
    <property type="match status" value="1"/>
</dbReference>
<sequence length="441" mass="48429">MIGQCIVPKGNLKHQRQEQIEGGESNRSSHVHSHQLQNPTTNLAVPMSNYYEVAELTWENGQLAMHGLGGLLHSGQATKATPTWGRTSETLESIVHQATCHDSQPRINSNRQEPAKIASAVESSDGKWAETSSRRQAQMAPLLMKKRARSESNQCGSSRDNEQADRSACASASPTFCRESDTTMMTHASLESTPSFKAKTTDNEDSASHGGSENPDEDRETKTETVRSHSNRRSRAAAIHNQSERRRRDRINQKMKALQKLVPNASKTDKASMLDEVIEYLKQLQAQVQVMSVRSMPQMMMPLGMQQHFHQMSLLARMGMGVTPLGMGMGMLHDMNSIGHSAAVPHSLPPLLHPAPPPATATTTFVPPPPPPHPFVVPSMIPAANPDPATNSSVALPDPYCSFLAQSMNMELYNKMAALYRQQVNQRITQAASQPNHVQGD</sequence>
<dbReference type="InterPro" id="IPR036638">
    <property type="entry name" value="HLH_DNA-bd_sf"/>
</dbReference>